<dbReference type="SMART" id="SM00322">
    <property type="entry name" value="KH"/>
    <property type="match status" value="1"/>
</dbReference>
<dbReference type="GO" id="GO:0004654">
    <property type="term" value="F:polyribonucleotide nucleotidyltransferase activity"/>
    <property type="evidence" value="ECO:0007669"/>
    <property type="project" value="UniProtKB-UniRule"/>
</dbReference>
<dbReference type="AlphaFoldDB" id="A0A1J5IC66"/>
<dbReference type="InterPro" id="IPR036612">
    <property type="entry name" value="KH_dom_type_1_sf"/>
</dbReference>
<dbReference type="EMBL" id="MNZT01000124">
    <property type="protein sequence ID" value="OIP94789.1"/>
    <property type="molecule type" value="Genomic_DNA"/>
</dbReference>
<dbReference type="FunFam" id="3.30.1370.10:FF:000001">
    <property type="entry name" value="Polyribonucleotide nucleotidyltransferase"/>
    <property type="match status" value="1"/>
</dbReference>
<dbReference type="InterPro" id="IPR036456">
    <property type="entry name" value="PNPase_PH_RNA-bd_sf"/>
</dbReference>
<keyword evidence="5 9" id="KW-0548">Nucleotidyltransferase</keyword>
<keyword evidence="7 9" id="KW-0460">Magnesium</keyword>
<dbReference type="CDD" id="cd04472">
    <property type="entry name" value="S1_PNPase"/>
    <property type="match status" value="1"/>
</dbReference>
<dbReference type="STRING" id="1817892.AUK40_06715"/>
<dbReference type="InterPro" id="IPR003029">
    <property type="entry name" value="S1_domain"/>
</dbReference>
<dbReference type="Gene3D" id="2.40.50.140">
    <property type="entry name" value="Nucleic acid-binding proteins"/>
    <property type="match status" value="1"/>
</dbReference>
<dbReference type="EC" id="2.7.7.8" evidence="9"/>
<evidence type="ECO:0000256" key="2">
    <source>
        <dbReference type="ARBA" id="ARBA00007404"/>
    </source>
</evidence>
<dbReference type="Pfam" id="PF01138">
    <property type="entry name" value="RNase_PH"/>
    <property type="match status" value="2"/>
</dbReference>
<dbReference type="InterPro" id="IPR004088">
    <property type="entry name" value="KH_dom_type_1"/>
</dbReference>
<dbReference type="SUPFAM" id="SSF55666">
    <property type="entry name" value="Ribonuclease PH domain 2-like"/>
    <property type="match status" value="2"/>
</dbReference>
<evidence type="ECO:0000256" key="8">
    <source>
        <dbReference type="ARBA" id="ARBA00022884"/>
    </source>
</evidence>
<dbReference type="InterPro" id="IPR020568">
    <property type="entry name" value="Ribosomal_Su5_D2-typ_SF"/>
</dbReference>
<reference evidence="11 12" key="1">
    <citation type="journal article" date="2016" name="Environ. Microbiol.">
        <title>Genomic resolution of a cold subsurface aquifer community provides metabolic insights for novel microbes adapted to high CO concentrations.</title>
        <authorList>
            <person name="Probst A.J."/>
            <person name="Castelle C.J."/>
            <person name="Singh A."/>
            <person name="Brown C.T."/>
            <person name="Anantharaman K."/>
            <person name="Sharon I."/>
            <person name="Hug L.A."/>
            <person name="Burstein D."/>
            <person name="Emerson J.B."/>
            <person name="Thomas B.C."/>
            <person name="Banfield J.F."/>
        </authorList>
    </citation>
    <scope>NUCLEOTIDE SEQUENCE [LARGE SCALE GENOMIC DNA]</scope>
    <source>
        <strain evidence="11">CG2_30_54_11</strain>
    </source>
</reference>
<keyword evidence="3 9" id="KW-0963">Cytoplasm</keyword>
<evidence type="ECO:0000256" key="9">
    <source>
        <dbReference type="HAMAP-Rule" id="MF_01595"/>
    </source>
</evidence>
<evidence type="ECO:0000313" key="12">
    <source>
        <dbReference type="Proteomes" id="UP000183245"/>
    </source>
</evidence>
<dbReference type="FunFam" id="2.40.50.140:FF:000023">
    <property type="entry name" value="Polyribonucleotide nucleotidyltransferase"/>
    <property type="match status" value="1"/>
</dbReference>
<keyword evidence="4 9" id="KW-0808">Transferase</keyword>
<dbReference type="FunFam" id="3.30.230.70:FF:000001">
    <property type="entry name" value="Polyribonucleotide nucleotidyltransferase"/>
    <property type="match status" value="1"/>
</dbReference>
<dbReference type="GO" id="GO:0000175">
    <property type="term" value="F:3'-5'-RNA exonuclease activity"/>
    <property type="evidence" value="ECO:0007669"/>
    <property type="project" value="TreeGrafter"/>
</dbReference>
<dbReference type="GO" id="GO:0003723">
    <property type="term" value="F:RNA binding"/>
    <property type="evidence" value="ECO:0007669"/>
    <property type="project" value="UniProtKB-UniRule"/>
</dbReference>
<evidence type="ECO:0000256" key="6">
    <source>
        <dbReference type="ARBA" id="ARBA00022723"/>
    </source>
</evidence>
<dbReference type="SUPFAM" id="SSF50249">
    <property type="entry name" value="Nucleic acid-binding proteins"/>
    <property type="match status" value="1"/>
</dbReference>
<dbReference type="Pfam" id="PF03725">
    <property type="entry name" value="RNase_PH_C"/>
    <property type="match status" value="1"/>
</dbReference>
<gene>
    <name evidence="9" type="primary">pnp</name>
    <name evidence="11" type="ORF">AUK40_06715</name>
</gene>
<feature type="binding site" evidence="9">
    <location>
        <position position="490"/>
    </location>
    <ligand>
        <name>Mg(2+)</name>
        <dbReference type="ChEBI" id="CHEBI:18420"/>
    </ligand>
</feature>
<dbReference type="GO" id="GO:0005829">
    <property type="term" value="C:cytosol"/>
    <property type="evidence" value="ECO:0007669"/>
    <property type="project" value="TreeGrafter"/>
</dbReference>
<dbReference type="SUPFAM" id="SSF54211">
    <property type="entry name" value="Ribosomal protein S5 domain 2-like"/>
    <property type="match status" value="2"/>
</dbReference>
<comment type="caution">
    <text evidence="11">The sequence shown here is derived from an EMBL/GenBank/DDBJ whole genome shotgun (WGS) entry which is preliminary data.</text>
</comment>
<dbReference type="Pfam" id="PF00013">
    <property type="entry name" value="KH_1"/>
    <property type="match status" value="1"/>
</dbReference>
<dbReference type="InterPro" id="IPR004087">
    <property type="entry name" value="KH_dom"/>
</dbReference>
<dbReference type="HAMAP" id="MF_01595">
    <property type="entry name" value="PNPase"/>
    <property type="match status" value="1"/>
</dbReference>
<accession>A0A1J5IC66</accession>
<dbReference type="PIRSF" id="PIRSF005499">
    <property type="entry name" value="PNPase"/>
    <property type="match status" value="1"/>
</dbReference>
<evidence type="ECO:0000259" key="10">
    <source>
        <dbReference type="PROSITE" id="PS50126"/>
    </source>
</evidence>
<dbReference type="Pfam" id="PF00575">
    <property type="entry name" value="S1"/>
    <property type="match status" value="1"/>
</dbReference>
<dbReference type="InterPro" id="IPR001247">
    <property type="entry name" value="ExoRNase_PH_dom1"/>
</dbReference>
<keyword evidence="6 9" id="KW-0479">Metal-binding</keyword>
<feature type="binding site" evidence="9">
    <location>
        <position position="496"/>
    </location>
    <ligand>
        <name>Mg(2+)</name>
        <dbReference type="ChEBI" id="CHEBI:18420"/>
    </ligand>
</feature>
<dbReference type="InterPro" id="IPR036345">
    <property type="entry name" value="ExoRNase_PH_dom2_sf"/>
</dbReference>
<dbReference type="PROSITE" id="PS50126">
    <property type="entry name" value="S1"/>
    <property type="match status" value="1"/>
</dbReference>
<dbReference type="NCBIfam" id="TIGR03591">
    <property type="entry name" value="polynuc_phos"/>
    <property type="match status" value="1"/>
</dbReference>
<proteinExistence type="inferred from homology"/>
<comment type="catalytic activity">
    <reaction evidence="9">
        <text>RNA(n+1) + phosphate = RNA(n) + a ribonucleoside 5'-diphosphate</text>
        <dbReference type="Rhea" id="RHEA:22096"/>
        <dbReference type="Rhea" id="RHEA-COMP:14527"/>
        <dbReference type="Rhea" id="RHEA-COMP:17342"/>
        <dbReference type="ChEBI" id="CHEBI:43474"/>
        <dbReference type="ChEBI" id="CHEBI:57930"/>
        <dbReference type="ChEBI" id="CHEBI:140395"/>
        <dbReference type="EC" id="2.7.7.8"/>
    </reaction>
</comment>
<dbReference type="PROSITE" id="PS50084">
    <property type="entry name" value="KH_TYPE_1"/>
    <property type="match status" value="1"/>
</dbReference>
<dbReference type="InterPro" id="IPR027408">
    <property type="entry name" value="PNPase/RNase_PH_dom_sf"/>
</dbReference>
<dbReference type="NCBIfam" id="NF008805">
    <property type="entry name" value="PRK11824.1"/>
    <property type="match status" value="1"/>
</dbReference>
<comment type="subcellular location">
    <subcellularLocation>
        <location evidence="1 9">Cytoplasm</location>
    </subcellularLocation>
</comment>
<evidence type="ECO:0000256" key="3">
    <source>
        <dbReference type="ARBA" id="ARBA00022490"/>
    </source>
</evidence>
<protein>
    <recommendedName>
        <fullName evidence="9">Polyribonucleotide nucleotidyltransferase</fullName>
        <ecNumber evidence="9">2.7.7.8</ecNumber>
    </recommendedName>
    <alternativeName>
        <fullName evidence="9">Polynucleotide phosphorylase</fullName>
        <shortName evidence="9">PNPase</shortName>
    </alternativeName>
</protein>
<dbReference type="GO" id="GO:0006402">
    <property type="term" value="P:mRNA catabolic process"/>
    <property type="evidence" value="ECO:0007669"/>
    <property type="project" value="UniProtKB-UniRule"/>
</dbReference>
<sequence>MINRVETIIAGRTLSLENGLLAPQAEGSVTVRYGDTIVLTTVVTADKPTTADYFPMSVEFAEKYYSAGKIKGSRFVKREGRPSDWAILSGRITDRTLRPLFPKEARNDVQVVSTILSIDFENEPETLSVIGGSAALGLTGAPFEGPVSAVKVGFVDGQLILNPTVTQLESSTLDLLVSGTSDAIVMVEAGAQEVDEAIMVQALGLAHEEIKKICELQKQFLANFTVAPKAFTCRDVSDETMKMLQDKYSATVLERLNTTIFDGQYPDLKVKHLFNDLQKGLKELVTETTSQVELEQGFFLVVREQIRRNILDKAQRPDKRQLTQVRPIASSVGLIPRTHGSALFTRGGTQALTLTTLGSASDEQIVDGANTDEEFKKRYIHHYNAPPFSVGETGRMMGPKRREIGHGALAERALEPMLPTKDEFPYTMLVVSEVLSQNGSSSMASVCGSTLSLMDAGVPIKRPVAGIAMGLVWESIEKHAILSDIQGMEDFCGDMDFKVAGTEVGITAIQMDIKIKGLSLEVLTKALAQAKEGRMHILGEMAKTMTAPRANLSPYAPKITSIRINPEKIRDVIGSGGKIINKIIADTKTKIDIEDDGLVMVSSTNQDDVNRAIKIIQDLTADVEVGKIYHGTVVKILDFGAFVEILPGKDGLCHISQLAPFRVNKVEDVVKMGDEIDVKVMEIDSMGRYNLSKKAADAQMAQAAGQTKTEETK</sequence>
<organism evidence="11 12">
    <name type="scientific">Candidatus Wirthbacteria bacterium CG2_30_54_11</name>
    <dbReference type="NCBI Taxonomy" id="1817892"/>
    <lineage>
        <taxon>Bacteria</taxon>
        <taxon>Candidatus Wirthbacteria</taxon>
    </lineage>
</organism>
<comment type="cofactor">
    <cofactor evidence="9">
        <name>Mg(2+)</name>
        <dbReference type="ChEBI" id="CHEBI:18420"/>
    </cofactor>
</comment>
<dbReference type="SUPFAM" id="SSF54791">
    <property type="entry name" value="Eukaryotic type KH-domain (KH-domain type I)"/>
    <property type="match status" value="1"/>
</dbReference>
<dbReference type="CDD" id="cd11364">
    <property type="entry name" value="RNase_PH_PNPase_2"/>
    <property type="match status" value="1"/>
</dbReference>
<keyword evidence="8 9" id="KW-0694">RNA-binding</keyword>
<evidence type="ECO:0000256" key="4">
    <source>
        <dbReference type="ARBA" id="ARBA00022679"/>
    </source>
</evidence>
<comment type="function">
    <text evidence="9">Involved in mRNA degradation. Catalyzes the phosphorolysis of single-stranded polyribonucleotides processively in the 3'- to 5'-direction.</text>
</comment>
<dbReference type="InterPro" id="IPR012162">
    <property type="entry name" value="PNPase"/>
</dbReference>
<dbReference type="InterPro" id="IPR015847">
    <property type="entry name" value="ExoRNase_PH_dom2"/>
</dbReference>
<evidence type="ECO:0000313" key="11">
    <source>
        <dbReference type="EMBL" id="OIP94789.1"/>
    </source>
</evidence>
<dbReference type="InterPro" id="IPR012340">
    <property type="entry name" value="NA-bd_OB-fold"/>
</dbReference>
<dbReference type="Gene3D" id="3.30.230.70">
    <property type="entry name" value="GHMP Kinase, N-terminal domain"/>
    <property type="match status" value="2"/>
</dbReference>
<dbReference type="PANTHER" id="PTHR11252">
    <property type="entry name" value="POLYRIBONUCLEOTIDE NUCLEOTIDYLTRANSFERASE"/>
    <property type="match status" value="1"/>
</dbReference>
<comment type="similarity">
    <text evidence="2 9">Belongs to the polyribonucleotide nucleotidyltransferase family.</text>
</comment>
<dbReference type="Proteomes" id="UP000183245">
    <property type="component" value="Unassembled WGS sequence"/>
</dbReference>
<evidence type="ECO:0000256" key="7">
    <source>
        <dbReference type="ARBA" id="ARBA00022842"/>
    </source>
</evidence>
<dbReference type="PANTHER" id="PTHR11252:SF0">
    <property type="entry name" value="POLYRIBONUCLEOTIDE NUCLEOTIDYLTRANSFERASE 1, MITOCHONDRIAL"/>
    <property type="match status" value="1"/>
</dbReference>
<name>A0A1J5IC66_9BACT</name>
<dbReference type="CDD" id="cd02393">
    <property type="entry name" value="KH-I_PNPase"/>
    <property type="match status" value="1"/>
</dbReference>
<dbReference type="GO" id="GO:0006396">
    <property type="term" value="P:RNA processing"/>
    <property type="evidence" value="ECO:0007669"/>
    <property type="project" value="InterPro"/>
</dbReference>
<dbReference type="Gene3D" id="3.30.1370.10">
    <property type="entry name" value="K Homology domain, type 1"/>
    <property type="match status" value="1"/>
</dbReference>
<evidence type="ECO:0000256" key="5">
    <source>
        <dbReference type="ARBA" id="ARBA00022695"/>
    </source>
</evidence>
<dbReference type="SMART" id="SM00316">
    <property type="entry name" value="S1"/>
    <property type="match status" value="1"/>
</dbReference>
<evidence type="ECO:0000256" key="1">
    <source>
        <dbReference type="ARBA" id="ARBA00004496"/>
    </source>
</evidence>
<dbReference type="GO" id="GO:0000287">
    <property type="term" value="F:magnesium ion binding"/>
    <property type="evidence" value="ECO:0007669"/>
    <property type="project" value="UniProtKB-UniRule"/>
</dbReference>
<feature type="domain" description="S1 motif" evidence="10">
    <location>
        <begin position="626"/>
        <end position="694"/>
    </location>
</feature>
<dbReference type="SUPFAM" id="SSF46915">
    <property type="entry name" value="Polynucleotide phosphorylase/guanosine pentaphosphate synthase (PNPase/GPSI), domain 3"/>
    <property type="match status" value="1"/>
</dbReference>